<dbReference type="AlphaFoldDB" id="A0ABD1SNR7"/>
<sequence length="128" mass="14674">MDLYDRTMNLNEHTTINYHRLPPHHLTADLDPPSPSTTTIYLVFVSRISLYVFSANDPHHHHYQAWNTSFYSLLCSKKNKISDFLINEATVMKHSSNENSNNTQASDLTANIDLSVLQERLTNMINLG</sequence>
<proteinExistence type="predicted"/>
<keyword evidence="2" id="KW-1185">Reference proteome</keyword>
<evidence type="ECO:0000313" key="1">
    <source>
        <dbReference type="EMBL" id="KAL2502353.1"/>
    </source>
</evidence>
<protein>
    <submittedName>
        <fullName evidence="1">Uncharacterized protein</fullName>
    </submittedName>
</protein>
<reference evidence="2" key="1">
    <citation type="submission" date="2024-07" db="EMBL/GenBank/DDBJ databases">
        <title>Two chromosome-level genome assemblies of Korean endemic species Abeliophyllum distichum and Forsythia ovata (Oleaceae).</title>
        <authorList>
            <person name="Jang H."/>
        </authorList>
    </citation>
    <scope>NUCLEOTIDE SEQUENCE [LARGE SCALE GENOMIC DNA]</scope>
</reference>
<evidence type="ECO:0000313" key="2">
    <source>
        <dbReference type="Proteomes" id="UP001604277"/>
    </source>
</evidence>
<dbReference type="EMBL" id="JBFOLJ010000010">
    <property type="protein sequence ID" value="KAL2502353.1"/>
    <property type="molecule type" value="Genomic_DNA"/>
</dbReference>
<comment type="caution">
    <text evidence="1">The sequence shown here is derived from an EMBL/GenBank/DDBJ whole genome shotgun (WGS) entry which is preliminary data.</text>
</comment>
<organism evidence="1 2">
    <name type="scientific">Forsythia ovata</name>
    <dbReference type="NCBI Taxonomy" id="205694"/>
    <lineage>
        <taxon>Eukaryota</taxon>
        <taxon>Viridiplantae</taxon>
        <taxon>Streptophyta</taxon>
        <taxon>Embryophyta</taxon>
        <taxon>Tracheophyta</taxon>
        <taxon>Spermatophyta</taxon>
        <taxon>Magnoliopsida</taxon>
        <taxon>eudicotyledons</taxon>
        <taxon>Gunneridae</taxon>
        <taxon>Pentapetalae</taxon>
        <taxon>asterids</taxon>
        <taxon>lamiids</taxon>
        <taxon>Lamiales</taxon>
        <taxon>Oleaceae</taxon>
        <taxon>Forsythieae</taxon>
        <taxon>Forsythia</taxon>
    </lineage>
</organism>
<accession>A0ABD1SNR7</accession>
<dbReference type="Proteomes" id="UP001604277">
    <property type="component" value="Unassembled WGS sequence"/>
</dbReference>
<gene>
    <name evidence="1" type="ORF">Fot_36201</name>
</gene>
<name>A0ABD1SNR7_9LAMI</name>